<geneLocation type="plasmid" evidence="2">
    <name>pVAPN2012</name>
</geneLocation>
<dbReference type="EMBL" id="KF439868">
    <property type="protein sequence ID" value="AKG90594.1"/>
    <property type="molecule type" value="Genomic_DNA"/>
</dbReference>
<protein>
    <submittedName>
        <fullName evidence="2">Uncharacterized protein</fullName>
    </submittedName>
</protein>
<dbReference type="RefSeq" id="WP_172685921.1">
    <property type="nucleotide sequence ID" value="NZ_AP024190.1"/>
</dbReference>
<feature type="compositionally biased region" description="Low complexity" evidence="1">
    <location>
        <begin position="427"/>
        <end position="449"/>
    </location>
</feature>
<evidence type="ECO:0000313" key="2">
    <source>
        <dbReference type="EMBL" id="AKF16096.1"/>
    </source>
</evidence>
<organism evidence="2">
    <name type="scientific">Rhodococcus hoagii</name>
    <name type="common">Corynebacterium equii</name>
    <dbReference type="NCBI Taxonomy" id="43767"/>
    <lineage>
        <taxon>Bacteria</taxon>
        <taxon>Bacillati</taxon>
        <taxon>Actinomycetota</taxon>
        <taxon>Actinomycetes</taxon>
        <taxon>Mycobacteriales</taxon>
        <taxon>Nocardiaceae</taxon>
        <taxon>Prescottella</taxon>
    </lineage>
</organism>
<sequence>MAEERFDTNVQIPKSASRALYEIARALGTSRDHTARQLLLTYIDRNTDTPEDERLTHISTVMRHPLPRRERDAADDLVRLRLRLPAGTTDAIRELAFRVPGQAKLRGHRDYQSRLLTDAVMTSIARSCQELGLDPITDQVLENVYPLIRQRAARGLWQLAVTATRSKAEKRVLAAAEFYFEQREKVKARTGSEIKAHYLENVAAILAMASPGEDEAVWHHEHRFVMVQTLAADILDTRSGKNPALMEQALYDQDGEDWKNLAASLVNIPFLKLTAESLTDQRSSILLAGSLEARGGAAVWRAQRSIALSDIPVWLSASGRSTSERTHVVKPPDLVLRLPTEWQPMFIPGSSLPPQWSEHVAAHRVLHFDLGNTQMLWPTLDEQYQPVPNLQPALAALLDLTKDPREIAEILLLELIPASSAAAAGWGARGANTDQDPSSSDYPSQESKSNVWPPEGEGTDSDDDPFSFSLTPEPATKPAPRVGKTTVATVTDTEVDVTWMDDVPPLPKIRKKPESNDAEDTVDVEENHKDLWQLSDATIDISILVFVPAAAALRLGFIDKSHATRLIEEARVNTTIRMNAALVHARRDCEPEECADLENKMGSPTQFGRLAQKLGVKFREARPLWCWPVVSLADEVAADTSPDRLRWLAAHLHSVYTRELERSMELAGQEAARRFVSRH</sequence>
<dbReference type="EMBL" id="KP851975">
    <property type="protein sequence ID" value="AKF16096.1"/>
    <property type="molecule type" value="Genomic_DNA"/>
</dbReference>
<geneLocation type="plasmid" evidence="3">
    <name>pVAPN1571</name>
</geneLocation>
<feature type="region of interest" description="Disordered" evidence="1">
    <location>
        <begin position="427"/>
        <end position="485"/>
    </location>
</feature>
<accession>A0A0F6YSS7</accession>
<dbReference type="AlphaFoldDB" id="A0A0F6YSS7"/>
<reference evidence="2" key="1">
    <citation type="journal article" date="2015" name="Infect. Immun.">
        <title>An Invertron-Like Linear Plasmid Mediates Intracellular Survival and Virulence in Bovine Isolates of Rhodococcus equi.</title>
        <authorList>
            <person name="Valero-Rello A."/>
            <person name="Hapeshi A."/>
            <person name="Anastasi E."/>
            <person name="Alvarez S."/>
            <person name="Scortti M."/>
            <person name="Meijer W.G."/>
            <person name="MacArthur I."/>
            <person name="Vazquez-Boland J.A."/>
        </authorList>
    </citation>
    <scope>NUCLEOTIDE SEQUENCE</scope>
    <source>
        <strain evidence="3">PAM1571</strain>
        <strain evidence="2">PAM2012</strain>
        <plasmid evidence="3">pVAPN1571</plasmid>
        <plasmid evidence="2">pVAPN2012</plasmid>
    </source>
</reference>
<keyword evidence="2" id="KW-0614">Plasmid</keyword>
<evidence type="ECO:0000256" key="1">
    <source>
        <dbReference type="SAM" id="MobiDB-lite"/>
    </source>
</evidence>
<evidence type="ECO:0000313" key="3">
    <source>
        <dbReference type="EMBL" id="AKG90594.1"/>
    </source>
</evidence>
<proteinExistence type="predicted"/>
<name>A0A0F6YSS7_RHOHA</name>
<gene>
    <name evidence="2" type="ORF">pVAPN2012_1450</name>
    <name evidence="3" type="ORF">pVAPN_1450</name>
</gene>